<dbReference type="AlphaFoldDB" id="A0A914DQ13"/>
<keyword evidence="3" id="KW-1185">Reference proteome</keyword>
<dbReference type="Pfam" id="PF20434">
    <property type="entry name" value="BD-FAE"/>
    <property type="match status" value="1"/>
</dbReference>
<dbReference type="GO" id="GO:0004061">
    <property type="term" value="F:arylformamidase activity"/>
    <property type="evidence" value="ECO:0007669"/>
    <property type="project" value="TreeGrafter"/>
</dbReference>
<accession>A0A914DQ13</accession>
<dbReference type="Proteomes" id="UP000887540">
    <property type="component" value="Unplaced"/>
</dbReference>
<sequence>MSSEPADLDKLWNCGAWTNSGRTPQEVKDHFYKIVDECYDENKKNVPVIENVDYGGQYLDIWGKDPEKAEKIFIFIHGGYWQERKKEQATTMVAPLTSLGIPVICLGYDLALVKPLNQIIEQVSKALKFIADKYPNAKLIVSGHSAGGHLAVKAIENLEDTSRFHDLVLFSGAYQLEEISKTNIGRNINLTEMVKSCSVDANKLKQKFTGRILIFYGEFDPPPFKTLANDLFESLKGGTLSIELTLQMVPKEDHFSLIENLKDPSSVQTKEVLEFLKK</sequence>
<protein>
    <submittedName>
        <fullName evidence="4">Kynurenine formamidase</fullName>
    </submittedName>
</protein>
<proteinExistence type="predicted"/>
<feature type="domain" description="BD-FAE-like" evidence="2">
    <location>
        <begin position="59"/>
        <end position="152"/>
    </location>
</feature>
<dbReference type="PANTHER" id="PTHR48081:SF33">
    <property type="entry name" value="KYNURENINE FORMAMIDASE"/>
    <property type="match status" value="1"/>
</dbReference>
<dbReference type="InterPro" id="IPR049492">
    <property type="entry name" value="BD-FAE-like_dom"/>
</dbReference>
<dbReference type="WBParaSite" id="ACRNAN_scaffold3559.g26915.t1">
    <property type="protein sequence ID" value="ACRNAN_scaffold3559.g26915.t1"/>
    <property type="gene ID" value="ACRNAN_scaffold3559.g26915"/>
</dbReference>
<evidence type="ECO:0000256" key="1">
    <source>
        <dbReference type="ARBA" id="ARBA00022801"/>
    </source>
</evidence>
<dbReference type="PANTHER" id="PTHR48081">
    <property type="entry name" value="AB HYDROLASE SUPERFAMILY PROTEIN C4A8.06C"/>
    <property type="match status" value="1"/>
</dbReference>
<evidence type="ECO:0000259" key="2">
    <source>
        <dbReference type="Pfam" id="PF20434"/>
    </source>
</evidence>
<name>A0A914DQ13_9BILA</name>
<evidence type="ECO:0000313" key="3">
    <source>
        <dbReference type="Proteomes" id="UP000887540"/>
    </source>
</evidence>
<evidence type="ECO:0000313" key="4">
    <source>
        <dbReference type="WBParaSite" id="ACRNAN_scaffold3559.g26915.t1"/>
    </source>
</evidence>
<dbReference type="InterPro" id="IPR029058">
    <property type="entry name" value="AB_hydrolase_fold"/>
</dbReference>
<keyword evidence="1" id="KW-0378">Hydrolase</keyword>
<organism evidence="3 4">
    <name type="scientific">Acrobeloides nanus</name>
    <dbReference type="NCBI Taxonomy" id="290746"/>
    <lineage>
        <taxon>Eukaryota</taxon>
        <taxon>Metazoa</taxon>
        <taxon>Ecdysozoa</taxon>
        <taxon>Nematoda</taxon>
        <taxon>Chromadorea</taxon>
        <taxon>Rhabditida</taxon>
        <taxon>Tylenchina</taxon>
        <taxon>Cephalobomorpha</taxon>
        <taxon>Cephaloboidea</taxon>
        <taxon>Cephalobidae</taxon>
        <taxon>Acrobeloides</taxon>
    </lineage>
</organism>
<reference evidence="4" key="1">
    <citation type="submission" date="2022-11" db="UniProtKB">
        <authorList>
            <consortium name="WormBaseParasite"/>
        </authorList>
    </citation>
    <scope>IDENTIFICATION</scope>
</reference>
<dbReference type="InterPro" id="IPR050300">
    <property type="entry name" value="GDXG_lipolytic_enzyme"/>
</dbReference>
<dbReference type="Gene3D" id="3.40.50.1820">
    <property type="entry name" value="alpha/beta hydrolase"/>
    <property type="match status" value="1"/>
</dbReference>
<dbReference type="SUPFAM" id="SSF53474">
    <property type="entry name" value="alpha/beta-Hydrolases"/>
    <property type="match status" value="1"/>
</dbReference>